<evidence type="ECO:0000313" key="1">
    <source>
        <dbReference type="EMBL" id="KFE70715.1"/>
    </source>
</evidence>
<keyword evidence="2" id="KW-1185">Reference proteome</keyword>
<dbReference type="STRING" id="394096.DB31_5757"/>
<evidence type="ECO:0000313" key="2">
    <source>
        <dbReference type="Proteomes" id="UP000028725"/>
    </source>
</evidence>
<dbReference type="Proteomes" id="UP000028725">
    <property type="component" value="Unassembled WGS sequence"/>
</dbReference>
<protein>
    <submittedName>
        <fullName evidence="1">Uncharacterized protein</fullName>
    </submittedName>
</protein>
<dbReference type="EMBL" id="JMCB01000003">
    <property type="protein sequence ID" value="KFE70715.1"/>
    <property type="molecule type" value="Genomic_DNA"/>
</dbReference>
<dbReference type="AlphaFoldDB" id="A0A085WSQ2"/>
<proteinExistence type="predicted"/>
<name>A0A085WSQ2_9BACT</name>
<comment type="caution">
    <text evidence="1">The sequence shown here is derived from an EMBL/GenBank/DDBJ whole genome shotgun (WGS) entry which is preliminary data.</text>
</comment>
<accession>A0A085WSQ2</accession>
<sequence length="104" mass="11162">MMLWALMVGCASETPLDGQDTEQLPEEEQLSEEEAVPVPGDSYLACGCGCCGGVEPEVRCLSQGETLQTHIARDKEQAASPNCPWQGCFFPVKYKICDAAPPAP</sequence>
<organism evidence="1 2">
    <name type="scientific">Hyalangium minutum</name>
    <dbReference type="NCBI Taxonomy" id="394096"/>
    <lineage>
        <taxon>Bacteria</taxon>
        <taxon>Pseudomonadati</taxon>
        <taxon>Myxococcota</taxon>
        <taxon>Myxococcia</taxon>
        <taxon>Myxococcales</taxon>
        <taxon>Cystobacterineae</taxon>
        <taxon>Archangiaceae</taxon>
        <taxon>Hyalangium</taxon>
    </lineage>
</organism>
<reference evidence="1 2" key="1">
    <citation type="submission" date="2014-04" db="EMBL/GenBank/DDBJ databases">
        <title>Genome assembly of Hyalangium minutum DSM 14724.</title>
        <authorList>
            <person name="Sharma G."/>
            <person name="Subramanian S."/>
        </authorList>
    </citation>
    <scope>NUCLEOTIDE SEQUENCE [LARGE SCALE GENOMIC DNA]</scope>
    <source>
        <strain evidence="1 2">DSM 14724</strain>
    </source>
</reference>
<gene>
    <name evidence="1" type="ORF">DB31_5757</name>
</gene>